<dbReference type="GO" id="GO:0016491">
    <property type="term" value="F:oxidoreductase activity"/>
    <property type="evidence" value="ECO:0007669"/>
    <property type="project" value="UniProtKB-KW"/>
</dbReference>
<dbReference type="PANTHER" id="PTHR43580:SF2">
    <property type="entry name" value="CYTOKINE-LIKE NUCLEAR FACTOR N-PAC"/>
    <property type="match status" value="1"/>
</dbReference>
<dbReference type="EMBL" id="DRWN01000061">
    <property type="protein sequence ID" value="HHK68954.1"/>
    <property type="molecule type" value="Genomic_DNA"/>
</dbReference>
<dbReference type="Pfam" id="PF03446">
    <property type="entry name" value="NAD_binding_2"/>
    <property type="match status" value="1"/>
</dbReference>
<gene>
    <name evidence="5" type="ORF">ENM11_07375</name>
</gene>
<dbReference type="SUPFAM" id="SSF48179">
    <property type="entry name" value="6-phosphogluconate dehydrogenase C-terminal domain-like"/>
    <property type="match status" value="1"/>
</dbReference>
<reference evidence="5" key="1">
    <citation type="journal article" date="2020" name="mSystems">
        <title>Genome- and Community-Level Interaction Insights into Carbon Utilization and Element Cycling Functions of Hydrothermarchaeota in Hydrothermal Sediment.</title>
        <authorList>
            <person name="Zhou Z."/>
            <person name="Liu Y."/>
            <person name="Xu W."/>
            <person name="Pan J."/>
            <person name="Luo Z.H."/>
            <person name="Li M."/>
        </authorList>
    </citation>
    <scope>NUCLEOTIDE SEQUENCE [LARGE SCALE GENOMIC DNA]</scope>
    <source>
        <strain evidence="5">SpSt-1056</strain>
    </source>
</reference>
<dbReference type="InterPro" id="IPR029154">
    <property type="entry name" value="HIBADH-like_NADP-bd"/>
</dbReference>
<dbReference type="InterPro" id="IPR013328">
    <property type="entry name" value="6PGD_dom2"/>
</dbReference>
<protein>
    <submittedName>
        <fullName evidence="5">NAD(P)-dependent oxidoreductase</fullName>
    </submittedName>
</protein>
<dbReference type="InterPro" id="IPR006115">
    <property type="entry name" value="6PGDH_NADP-bd"/>
</dbReference>
<dbReference type="GO" id="GO:0050661">
    <property type="term" value="F:NADP binding"/>
    <property type="evidence" value="ECO:0007669"/>
    <property type="project" value="InterPro"/>
</dbReference>
<dbReference type="Pfam" id="PF14833">
    <property type="entry name" value="NAD_binding_11"/>
    <property type="match status" value="1"/>
</dbReference>
<name>A0A7C5QKA6_CALS0</name>
<dbReference type="PANTHER" id="PTHR43580">
    <property type="entry name" value="OXIDOREDUCTASE GLYR1-RELATED"/>
    <property type="match status" value="1"/>
</dbReference>
<keyword evidence="2" id="KW-0520">NAD</keyword>
<evidence type="ECO:0000256" key="1">
    <source>
        <dbReference type="ARBA" id="ARBA00023002"/>
    </source>
</evidence>
<dbReference type="InterPro" id="IPR008927">
    <property type="entry name" value="6-PGluconate_DH-like_C_sf"/>
</dbReference>
<evidence type="ECO:0000313" key="5">
    <source>
        <dbReference type="EMBL" id="HHK68954.1"/>
    </source>
</evidence>
<dbReference type="AlphaFoldDB" id="A0A7C5QKA6"/>
<evidence type="ECO:0000259" key="4">
    <source>
        <dbReference type="Pfam" id="PF14833"/>
    </source>
</evidence>
<dbReference type="InterPro" id="IPR015815">
    <property type="entry name" value="HIBADH-related"/>
</dbReference>
<comment type="caution">
    <text evidence="5">The sequence shown here is derived from an EMBL/GenBank/DDBJ whole genome shotgun (WGS) entry which is preliminary data.</text>
</comment>
<dbReference type="PIRSF" id="PIRSF000103">
    <property type="entry name" value="HIBADH"/>
    <property type="match status" value="1"/>
</dbReference>
<dbReference type="InterPro" id="IPR051265">
    <property type="entry name" value="HIBADH-related_NP60_sf"/>
</dbReference>
<keyword evidence="1" id="KW-0560">Oxidoreductase</keyword>
<dbReference type="SUPFAM" id="SSF51735">
    <property type="entry name" value="NAD(P)-binding Rossmann-fold domains"/>
    <property type="match status" value="1"/>
</dbReference>
<dbReference type="InterPro" id="IPR036291">
    <property type="entry name" value="NAD(P)-bd_dom_sf"/>
</dbReference>
<organism evidence="5">
    <name type="scientific">Caldiarchaeum subterraneum</name>
    <dbReference type="NCBI Taxonomy" id="311458"/>
    <lineage>
        <taxon>Archaea</taxon>
        <taxon>Nitrososphaerota</taxon>
        <taxon>Candidatus Caldarchaeales</taxon>
        <taxon>Candidatus Caldarchaeaceae</taxon>
        <taxon>Candidatus Caldarchaeum</taxon>
    </lineage>
</organism>
<dbReference type="Gene3D" id="1.10.1040.10">
    <property type="entry name" value="N-(1-d-carboxylethyl)-l-norvaline Dehydrogenase, domain 2"/>
    <property type="match status" value="1"/>
</dbReference>
<evidence type="ECO:0000256" key="2">
    <source>
        <dbReference type="ARBA" id="ARBA00023027"/>
    </source>
</evidence>
<feature type="domain" description="3-hydroxyisobutyrate dehydrogenase-like NAD-binding" evidence="4">
    <location>
        <begin position="159"/>
        <end position="276"/>
    </location>
</feature>
<dbReference type="Gene3D" id="3.40.50.720">
    <property type="entry name" value="NAD(P)-binding Rossmann-like Domain"/>
    <property type="match status" value="1"/>
</dbReference>
<proteinExistence type="predicted"/>
<evidence type="ECO:0000259" key="3">
    <source>
        <dbReference type="Pfam" id="PF03446"/>
    </source>
</evidence>
<dbReference type="GO" id="GO:0051287">
    <property type="term" value="F:NAD binding"/>
    <property type="evidence" value="ECO:0007669"/>
    <property type="project" value="InterPro"/>
</dbReference>
<feature type="domain" description="6-phosphogluconate dehydrogenase NADP-binding" evidence="3">
    <location>
        <begin position="1"/>
        <end position="156"/>
    </location>
</feature>
<accession>A0A7C5QKA6</accession>
<sequence length="292" mass="31710">MGSRISKNILKGGFPLVVWNRTRSKAQELEKMGAKVVDTPKDVAQRCPIVISMLTDPLVTENVLTGTGDMKGMSVLDGVGHGKIVIDMSTNHPLVTSRMAEKFRARDADFMEAPVVGGAFIAEQARLTILAAGRKESVDKVSPILQTTSQKILHVGDIGAGMAIKLILNLHLWITMAGFSECVALASKLGVSPKTLTEVFNNTVFKNYVTEYKAQKIIDDEWNPVATVDLAVKDLRLAMDVARDIEVPTPLGSLVKELFTATAQMGMRDFDVMAVAITYGKLANVKISKHVT</sequence>